<dbReference type="PROSITE" id="PS51257">
    <property type="entry name" value="PROKAR_LIPOPROTEIN"/>
    <property type="match status" value="1"/>
</dbReference>
<dbReference type="Proteomes" id="UP000002508">
    <property type="component" value="Chromosome"/>
</dbReference>
<evidence type="ECO:0000259" key="4">
    <source>
        <dbReference type="Pfam" id="PF13407"/>
    </source>
</evidence>
<keyword evidence="6" id="KW-1185">Reference proteome</keyword>
<evidence type="ECO:0000256" key="2">
    <source>
        <dbReference type="SAM" id="MobiDB-lite"/>
    </source>
</evidence>
<dbReference type="SUPFAM" id="SSF53822">
    <property type="entry name" value="Periplasmic binding protein-like I"/>
    <property type="match status" value="2"/>
</dbReference>
<feature type="compositionally biased region" description="Pro residues" evidence="2">
    <location>
        <begin position="33"/>
        <end position="47"/>
    </location>
</feature>
<dbReference type="GO" id="GO:0030288">
    <property type="term" value="C:outer membrane-bounded periplasmic space"/>
    <property type="evidence" value="ECO:0007669"/>
    <property type="project" value="TreeGrafter"/>
</dbReference>
<keyword evidence="3" id="KW-0732">Signal</keyword>
<accession>B8G8A7</accession>
<dbReference type="InterPro" id="IPR025997">
    <property type="entry name" value="SBP_2_dom"/>
</dbReference>
<name>B8G8A7_CHLAD</name>
<reference evidence="5" key="1">
    <citation type="submission" date="2008-12" db="EMBL/GenBank/DDBJ databases">
        <title>Complete sequence of Chloroflexus aggregans DSM 9485.</title>
        <authorList>
            <consortium name="US DOE Joint Genome Institute"/>
            <person name="Lucas S."/>
            <person name="Copeland A."/>
            <person name="Lapidus A."/>
            <person name="Glavina del Rio T."/>
            <person name="Dalin E."/>
            <person name="Tice H."/>
            <person name="Pitluck S."/>
            <person name="Foster B."/>
            <person name="Larimer F."/>
            <person name="Land M."/>
            <person name="Hauser L."/>
            <person name="Kyrpides N."/>
            <person name="Mikhailova N."/>
            <person name="Bryant D."/>
            <person name="Richardson P."/>
        </authorList>
    </citation>
    <scope>NUCLEOTIDE SEQUENCE</scope>
    <source>
        <strain evidence="5">DSM 9485</strain>
    </source>
</reference>
<dbReference type="GO" id="GO:0030246">
    <property type="term" value="F:carbohydrate binding"/>
    <property type="evidence" value="ECO:0007669"/>
    <property type="project" value="TreeGrafter"/>
</dbReference>
<dbReference type="AlphaFoldDB" id="B8G8A7"/>
<organism evidence="5 6">
    <name type="scientific">Chloroflexus aggregans (strain MD-66 / DSM 9485)</name>
    <dbReference type="NCBI Taxonomy" id="326427"/>
    <lineage>
        <taxon>Bacteria</taxon>
        <taxon>Bacillati</taxon>
        <taxon>Chloroflexota</taxon>
        <taxon>Chloroflexia</taxon>
        <taxon>Chloroflexales</taxon>
        <taxon>Chloroflexineae</taxon>
        <taxon>Chloroflexaceae</taxon>
        <taxon>Chloroflexus</taxon>
    </lineage>
</organism>
<dbReference type="STRING" id="326427.Cagg_3313"/>
<dbReference type="InterPro" id="IPR050555">
    <property type="entry name" value="Bact_Solute-Bind_Prot2"/>
</dbReference>
<evidence type="ECO:0000256" key="3">
    <source>
        <dbReference type="SAM" id="SignalP"/>
    </source>
</evidence>
<feature type="chain" id="PRO_5002872552" evidence="3">
    <location>
        <begin position="28"/>
        <end position="708"/>
    </location>
</feature>
<dbReference type="eggNOG" id="COG1879">
    <property type="taxonomic scope" value="Bacteria"/>
</dbReference>
<dbReference type="Gene3D" id="3.40.50.2300">
    <property type="match status" value="4"/>
</dbReference>
<dbReference type="InterPro" id="IPR028082">
    <property type="entry name" value="Peripla_BP_I"/>
</dbReference>
<comment type="subcellular location">
    <subcellularLocation>
        <location evidence="1">Cell envelope</location>
    </subcellularLocation>
</comment>
<dbReference type="EMBL" id="CP001337">
    <property type="protein sequence ID" value="ACL26161.1"/>
    <property type="molecule type" value="Genomic_DNA"/>
</dbReference>
<dbReference type="PANTHER" id="PTHR30036:SF8">
    <property type="entry name" value="ABC-TYPE SUGAR TRANSPORT SYSTEM PERIPLASMIC COMPONENT-LIKE PROTEIN"/>
    <property type="match status" value="1"/>
</dbReference>
<dbReference type="KEGG" id="cag:Cagg_3313"/>
<evidence type="ECO:0000313" key="5">
    <source>
        <dbReference type="EMBL" id="ACL26161.1"/>
    </source>
</evidence>
<evidence type="ECO:0000313" key="6">
    <source>
        <dbReference type="Proteomes" id="UP000002508"/>
    </source>
</evidence>
<feature type="signal peptide" evidence="3">
    <location>
        <begin position="1"/>
        <end position="27"/>
    </location>
</feature>
<feature type="domain" description="Periplasmic binding protein" evidence="4">
    <location>
        <begin position="71"/>
        <end position="331"/>
    </location>
</feature>
<sequence>MQATKRYLFVAMTLMIALLLAACTPQAQTPAPTAAPAPTTAPAPTSAPAPTTAPTGGIVSATPGLDINMILLPKFLGIAVFDQAYEGAKEAHAELGNKGNLIFTGPTAENSVAGQIETLTNAATQGVKAVMLSNNAGDQIAAAAQAAQAAGVKVVTWDSPIPSAQGESVFVAQVDFNETGRVMADMALSILGPQGGEFAILSASPDAANQNAWIAAMKQVLTEPKYANLKLVDTVYGNDQSEESYNQALALVDKYPNLKLIMAPTTVGIAAAAKAMTDEGLCDKVKVSGLGLPSEMVSYTLSGCAPQFALWSFKDLGYLTYYLAYGLATGQLQGVEGERFNAGRMGTYTIEKDPTRPNGLRVLMGPFTVYTAENILQEVEAPSGTVRDPITLRAGQRADMILLPKFLGIAVFDQAYEGAKEAHAELGNKGNLIFTGPTAENSVAGQIETLTNAATQGVKAVMLSNNAGDQIAAAAQAAQAAGVKVVTWDSPIPSAQGESVFVAQVDFNETGRVMADMALSILGPQGGEFAILSASPDAANQNAWIAAMKQVLTEPKYANLKLVDTVYGNDQSEESYNQALALVDKYPNLKLIMAPTTVGIAAAAKAMTDEGLCDKVKVSGLGLPSEMASYTLSGCAPQFALWSFKDLGYLTYYLAYGLATGQLQGVEGERFNAGRMGTYTIEKDPTRPNGLRVLMGPFTVYTAENVNK</sequence>
<dbReference type="Pfam" id="PF13407">
    <property type="entry name" value="Peripla_BP_4"/>
    <property type="match status" value="2"/>
</dbReference>
<evidence type="ECO:0000256" key="1">
    <source>
        <dbReference type="ARBA" id="ARBA00004196"/>
    </source>
</evidence>
<proteinExistence type="predicted"/>
<dbReference type="HOGENOM" id="CLU_389669_0_0_0"/>
<dbReference type="PANTHER" id="PTHR30036">
    <property type="entry name" value="D-XYLOSE-BINDING PERIPLASMIC PROTEIN"/>
    <property type="match status" value="1"/>
</dbReference>
<feature type="region of interest" description="Disordered" evidence="2">
    <location>
        <begin position="29"/>
        <end position="55"/>
    </location>
</feature>
<dbReference type="OrthoDB" id="9795981at2"/>
<gene>
    <name evidence="5" type="ordered locus">Cagg_3313</name>
</gene>
<dbReference type="CDD" id="cd20000">
    <property type="entry name" value="PBP1_ABC_rhamnose"/>
    <property type="match status" value="2"/>
</dbReference>
<dbReference type="RefSeq" id="WP_015942008.1">
    <property type="nucleotide sequence ID" value="NC_011831.1"/>
</dbReference>
<protein>
    <submittedName>
        <fullName evidence="5">ABC-type sugar transport system periplasmic component-like protein</fullName>
    </submittedName>
</protein>
<feature type="domain" description="Periplasmic binding protein" evidence="4">
    <location>
        <begin position="402"/>
        <end position="662"/>
    </location>
</feature>